<keyword evidence="2 5" id="KW-0540">Nuclease</keyword>
<feature type="domain" description="Exonuclease VII large subunit C-terminal" evidence="7">
    <location>
        <begin position="126"/>
        <end position="440"/>
    </location>
</feature>
<dbReference type="Pfam" id="PF13742">
    <property type="entry name" value="tRNA_anti_2"/>
    <property type="match status" value="1"/>
</dbReference>
<evidence type="ECO:0000256" key="6">
    <source>
        <dbReference type="RuleBase" id="RU004355"/>
    </source>
</evidence>
<dbReference type="GO" id="GO:0006308">
    <property type="term" value="P:DNA catabolic process"/>
    <property type="evidence" value="ECO:0007669"/>
    <property type="project" value="UniProtKB-UniRule"/>
</dbReference>
<evidence type="ECO:0000259" key="8">
    <source>
        <dbReference type="Pfam" id="PF13742"/>
    </source>
</evidence>
<dbReference type="GO" id="GO:0008855">
    <property type="term" value="F:exodeoxyribonuclease VII activity"/>
    <property type="evidence" value="ECO:0007669"/>
    <property type="project" value="UniProtKB-UniRule"/>
</dbReference>
<evidence type="ECO:0000313" key="10">
    <source>
        <dbReference type="Proteomes" id="UP000295530"/>
    </source>
</evidence>
<dbReference type="InterPro" id="IPR020579">
    <property type="entry name" value="Exonuc_VII_lsu_C"/>
</dbReference>
<dbReference type="InterPro" id="IPR003753">
    <property type="entry name" value="Exonuc_VII_L"/>
</dbReference>
<dbReference type="GO" id="GO:0005737">
    <property type="term" value="C:cytoplasm"/>
    <property type="evidence" value="ECO:0007669"/>
    <property type="project" value="UniProtKB-SubCell"/>
</dbReference>
<dbReference type="PANTHER" id="PTHR30008">
    <property type="entry name" value="EXODEOXYRIBONUCLEASE 7 LARGE SUBUNIT"/>
    <property type="match status" value="1"/>
</dbReference>
<dbReference type="EC" id="3.1.11.6" evidence="5"/>
<dbReference type="InterPro" id="IPR025824">
    <property type="entry name" value="OB-fold_nuc-bd_dom"/>
</dbReference>
<keyword evidence="3 5" id="KW-0378">Hydrolase</keyword>
<dbReference type="HAMAP" id="MF_00378">
    <property type="entry name" value="Exonuc_7_L"/>
    <property type="match status" value="1"/>
</dbReference>
<keyword evidence="4 5" id="KW-0269">Exonuclease</keyword>
<dbReference type="EMBL" id="SNVX01000002">
    <property type="protein sequence ID" value="TDN60805.1"/>
    <property type="molecule type" value="Genomic_DNA"/>
</dbReference>
<evidence type="ECO:0000256" key="3">
    <source>
        <dbReference type="ARBA" id="ARBA00022801"/>
    </source>
</evidence>
<reference evidence="9 10" key="1">
    <citation type="submission" date="2019-03" db="EMBL/GenBank/DDBJ databases">
        <title>Genomic analyses of the natural microbiome of Caenorhabditis elegans.</title>
        <authorList>
            <person name="Samuel B."/>
        </authorList>
    </citation>
    <scope>NUCLEOTIDE SEQUENCE [LARGE SCALE GENOMIC DNA]</scope>
    <source>
        <strain evidence="9 10">BIGb0156</strain>
    </source>
</reference>
<comment type="subcellular location">
    <subcellularLocation>
        <location evidence="5 6">Cytoplasm</location>
    </subcellularLocation>
</comment>
<evidence type="ECO:0000256" key="5">
    <source>
        <dbReference type="HAMAP-Rule" id="MF_00378"/>
    </source>
</evidence>
<name>A0A4R6ENM8_SCAGO</name>
<dbReference type="Proteomes" id="UP000295530">
    <property type="component" value="Unassembled WGS sequence"/>
</dbReference>
<keyword evidence="1 5" id="KW-0963">Cytoplasm</keyword>
<keyword evidence="10" id="KW-1185">Reference proteome</keyword>
<gene>
    <name evidence="5" type="primary">xseA</name>
    <name evidence="9" type="ORF">EC847_102391</name>
</gene>
<dbReference type="RefSeq" id="WP_133460560.1">
    <property type="nucleotide sequence ID" value="NZ_SNVX01000002.1"/>
</dbReference>
<dbReference type="GO" id="GO:0003676">
    <property type="term" value="F:nucleic acid binding"/>
    <property type="evidence" value="ECO:0007669"/>
    <property type="project" value="InterPro"/>
</dbReference>
<evidence type="ECO:0000256" key="4">
    <source>
        <dbReference type="ARBA" id="ARBA00022839"/>
    </source>
</evidence>
<comment type="subunit">
    <text evidence="5">Heterooligomer composed of large and small subunits.</text>
</comment>
<evidence type="ECO:0000313" key="9">
    <source>
        <dbReference type="EMBL" id="TDN60805.1"/>
    </source>
</evidence>
<evidence type="ECO:0000259" key="7">
    <source>
        <dbReference type="Pfam" id="PF02601"/>
    </source>
</evidence>
<dbReference type="Pfam" id="PF02601">
    <property type="entry name" value="Exonuc_VII_L"/>
    <property type="match status" value="1"/>
</dbReference>
<protein>
    <recommendedName>
        <fullName evidence="5">Exodeoxyribonuclease 7 large subunit</fullName>
        <ecNumber evidence="5">3.1.11.6</ecNumber>
    </recommendedName>
    <alternativeName>
        <fullName evidence="5">Exodeoxyribonuclease VII large subunit</fullName>
        <shortName evidence="5">Exonuclease VII large subunit</shortName>
    </alternativeName>
</protein>
<organism evidence="9 10">
    <name type="scientific">Scandinavium goeteborgense</name>
    <dbReference type="NCBI Taxonomy" id="1851514"/>
    <lineage>
        <taxon>Bacteria</taxon>
        <taxon>Pseudomonadati</taxon>
        <taxon>Pseudomonadota</taxon>
        <taxon>Gammaproteobacteria</taxon>
        <taxon>Enterobacterales</taxon>
        <taxon>Enterobacteriaceae</taxon>
        <taxon>Scandinavium</taxon>
    </lineage>
</organism>
<sequence>MLPSQSPAIFTVSRLNQSVRLLLEREMGQVWISGEISNFSQPSSGHWYFTLKDDNAQVRCAMFRNSNRRVTFRPQHGQQVLVRANITLYEPRGDYQIIVESMQPAGEGLLQQKYELLKALLSAEGLFDQQFKQPLPTPAHCVGVITSKSGAALHDILHVLKRRDPSLPVVIYPTSVQGDDAPGQIVRAIELANQREECDVLIVGRGGGSLEDLWSFNDERVARAIFASRIPVVSAVGHETDVTIADFVADLRAPTPSAAAEMVSRNQLELLRQVQSAQQRLEMAMDYFIANRNRRFSQLQHRLQQQHPQLRLARQQTVLDRLRQRMNFALDNQLKKTTQRQQRVIQRLNQQNPQPRIYRAQTRIQQLEYRLAQTLRAQLSTTRERFGNAVTHLEAVSPLSTLARGYSVTTAADGKLVKKTKQLNAGDTLTTRLEDGVVESEVTKITPVKKTRVRKTKPIA</sequence>
<dbReference type="CDD" id="cd04489">
    <property type="entry name" value="ExoVII_LU_OBF"/>
    <property type="match status" value="1"/>
</dbReference>
<feature type="domain" description="OB-fold nucleic acid binding" evidence="8">
    <location>
        <begin position="10"/>
        <end position="103"/>
    </location>
</feature>
<comment type="similarity">
    <text evidence="5 6">Belongs to the XseA family.</text>
</comment>
<dbReference type="OrthoDB" id="9802795at2"/>
<evidence type="ECO:0000256" key="2">
    <source>
        <dbReference type="ARBA" id="ARBA00022722"/>
    </source>
</evidence>
<dbReference type="GO" id="GO:0009318">
    <property type="term" value="C:exodeoxyribonuclease VII complex"/>
    <property type="evidence" value="ECO:0007669"/>
    <property type="project" value="UniProtKB-UniRule"/>
</dbReference>
<evidence type="ECO:0000256" key="1">
    <source>
        <dbReference type="ARBA" id="ARBA00022490"/>
    </source>
</evidence>
<comment type="catalytic activity">
    <reaction evidence="5 6">
        <text>Exonucleolytic cleavage in either 5'- to 3'- or 3'- to 5'-direction to yield nucleoside 5'-phosphates.</text>
        <dbReference type="EC" id="3.1.11.6"/>
    </reaction>
</comment>
<dbReference type="PANTHER" id="PTHR30008:SF0">
    <property type="entry name" value="EXODEOXYRIBONUCLEASE 7 LARGE SUBUNIT"/>
    <property type="match status" value="1"/>
</dbReference>
<proteinExistence type="inferred from homology"/>
<accession>A0A4R6ENM8</accession>
<comment type="function">
    <text evidence="5">Bidirectionally degrades single-stranded DNA into large acid-insoluble oligonucleotides, which are then degraded further into small acid-soluble oligonucleotides.</text>
</comment>
<comment type="caution">
    <text evidence="9">The sequence shown here is derived from an EMBL/GenBank/DDBJ whole genome shotgun (WGS) entry which is preliminary data.</text>
</comment>
<dbReference type="AlphaFoldDB" id="A0A4R6ENM8"/>
<dbReference type="NCBIfam" id="TIGR00237">
    <property type="entry name" value="xseA"/>
    <property type="match status" value="1"/>
</dbReference>